<dbReference type="AlphaFoldDB" id="S0EBY8"/>
<gene>
    <name evidence="1" type="ORF">FFUJ_12336</name>
</gene>
<dbReference type="RefSeq" id="XP_023434539.1">
    <property type="nucleotide sequence ID" value="XM_023581931.1"/>
</dbReference>
<dbReference type="EMBL" id="HF679030">
    <property type="protein sequence ID" value="CCT72461.1"/>
    <property type="molecule type" value="Genomic_DNA"/>
</dbReference>
<name>S0EBY8_GIBF5</name>
<keyword evidence="2" id="KW-1185">Reference proteome</keyword>
<dbReference type="VEuPathDB" id="FungiDB:FFUJ_12336"/>
<proteinExistence type="predicted"/>
<organism evidence="1 2">
    <name type="scientific">Gibberella fujikuroi (strain CBS 195.34 / IMI 58289 / NRRL A-6831)</name>
    <name type="common">Bakanae and foot rot disease fungus</name>
    <name type="synonym">Fusarium fujikuroi</name>
    <dbReference type="NCBI Taxonomy" id="1279085"/>
    <lineage>
        <taxon>Eukaryota</taxon>
        <taxon>Fungi</taxon>
        <taxon>Dikarya</taxon>
        <taxon>Ascomycota</taxon>
        <taxon>Pezizomycotina</taxon>
        <taxon>Sordariomycetes</taxon>
        <taxon>Hypocreomycetidae</taxon>
        <taxon>Hypocreales</taxon>
        <taxon>Nectriaceae</taxon>
        <taxon>Fusarium</taxon>
        <taxon>Fusarium fujikuroi species complex</taxon>
    </lineage>
</organism>
<protein>
    <submittedName>
        <fullName evidence="1">Uncharacterized protein</fullName>
    </submittedName>
</protein>
<sequence length="183" mass="19594">MTSANALRLPGHGLELKWRHTETIDESKFIPFQLTEGCNAEMEMSYMALKTIYTASDSLHRNPLSSYPLPNTLSINSKHIQTQQNPQRVVFTANQPHTTTITMCLPFGRSQTRYSSGGGGMMGARPVKEVHHHHHGGGRMGGGMGGGRMGGGGMMGGMGGGRRMGGGMGGMMGGSRRMGGRRC</sequence>
<evidence type="ECO:0000313" key="2">
    <source>
        <dbReference type="Proteomes" id="UP000016800"/>
    </source>
</evidence>
<dbReference type="Proteomes" id="UP000016800">
    <property type="component" value="Chromosome VIII"/>
</dbReference>
<dbReference type="HOGENOM" id="CLU_1619077_0_0_1"/>
<evidence type="ECO:0000313" key="1">
    <source>
        <dbReference type="EMBL" id="CCT72461.1"/>
    </source>
</evidence>
<reference evidence="2" key="1">
    <citation type="journal article" date="2013" name="PLoS Pathog.">
        <title>Deciphering the cryptic genome: genome-wide analyses of the rice pathogen Fusarium fujikuroi reveal complex regulation of secondary metabolism and novel metabolites.</title>
        <authorList>
            <person name="Wiemann P."/>
            <person name="Sieber C.M."/>
            <person name="von Bargen K.W."/>
            <person name="Studt L."/>
            <person name="Niehaus E.M."/>
            <person name="Espino J.J."/>
            <person name="Huss K."/>
            <person name="Michielse C.B."/>
            <person name="Albermann S."/>
            <person name="Wagner D."/>
            <person name="Bergner S.V."/>
            <person name="Connolly L.R."/>
            <person name="Fischer A."/>
            <person name="Reuter G."/>
            <person name="Kleigrewe K."/>
            <person name="Bald T."/>
            <person name="Wingfield B.D."/>
            <person name="Ophir R."/>
            <person name="Freeman S."/>
            <person name="Hippler M."/>
            <person name="Smith K.M."/>
            <person name="Brown D.W."/>
            <person name="Proctor R.H."/>
            <person name="Munsterkotter M."/>
            <person name="Freitag M."/>
            <person name="Humpf H.U."/>
            <person name="Guldener U."/>
            <person name="Tudzynski B."/>
        </authorList>
    </citation>
    <scope>NUCLEOTIDE SEQUENCE [LARGE SCALE GENOMIC DNA]</scope>
    <source>
        <strain evidence="2">CBS 195.34 / IMI 58289 / NRRL A-6831</strain>
    </source>
</reference>
<dbReference type="GeneID" id="35405792"/>
<accession>S0EBY8</accession>